<dbReference type="SUPFAM" id="SSF50978">
    <property type="entry name" value="WD40 repeat-like"/>
    <property type="match status" value="1"/>
</dbReference>
<keyword evidence="3" id="KW-1185">Reference proteome</keyword>
<dbReference type="AlphaFoldDB" id="A0A813DHP9"/>
<dbReference type="InterPro" id="IPR015943">
    <property type="entry name" value="WD40/YVTN_repeat-like_dom_sf"/>
</dbReference>
<dbReference type="InterPro" id="IPR036322">
    <property type="entry name" value="WD40_repeat_dom_sf"/>
</dbReference>
<comment type="caution">
    <text evidence="2">The sequence shown here is derived from an EMBL/GenBank/DDBJ whole genome shotgun (WGS) entry which is preliminary data.</text>
</comment>
<organism evidence="2 3">
    <name type="scientific">Polarella glacialis</name>
    <name type="common">Dinoflagellate</name>
    <dbReference type="NCBI Taxonomy" id="89957"/>
    <lineage>
        <taxon>Eukaryota</taxon>
        <taxon>Sar</taxon>
        <taxon>Alveolata</taxon>
        <taxon>Dinophyceae</taxon>
        <taxon>Suessiales</taxon>
        <taxon>Suessiaceae</taxon>
        <taxon>Polarella</taxon>
    </lineage>
</organism>
<feature type="region of interest" description="Disordered" evidence="1">
    <location>
        <begin position="1"/>
        <end position="71"/>
    </location>
</feature>
<evidence type="ECO:0000256" key="1">
    <source>
        <dbReference type="SAM" id="MobiDB-lite"/>
    </source>
</evidence>
<feature type="compositionally biased region" description="Low complexity" evidence="1">
    <location>
        <begin position="14"/>
        <end position="44"/>
    </location>
</feature>
<sequence>PLHLRGLPEEGLTSRPSPRCRPASAAAAAAAYSSKRPWAAPALPDDADDVSEDDGSIAVSDDLDGESCKSNKASADVRLTRTTKLCGVLHTPRGDAVAKTGGRGRGVPPAAHIERCGIVLNQEDADGIALTLGSDGTHLLWAVSEDWENLGHVPFWSVFSRFPGITVGPVGGSSSTPRTPRTQRAVPNDSRRLQGFPGFSRQTSPWKQGAFSRQTSPNPSRHATSEAGSRAPGAAARAARVQSYRQAESIRRAAEAHAIQDFFLDPEREQFIKTEMHTTVLQGLDFGATQRAYDELEDKFRRLSAAQAASEAAYVRLSATHASNFKVAGEKVAGDNFASTGPIPSKSSAKASDTKRVVIYTESAIPATPRGVLDMVRRKVQGRIADGLGKVQASPPAAIASGVGRLAALQQSVSSGPAASLPATPSVPRARLTITCLESDALRPRMAAGIGDGQLAVYYLYRAHGQRRRMLHQIQGFDASRRKGDIITALFLPSKGVQAGSSPEVQDVVIAGFESGRVAVFQAFVPADWEREAEMGVEKTEKGRELAQRISLGEPILSAAEPLVLEHYHCQSPVVALFWHPIMGIFSITTFGNVVVADTTTGTLSCCIPAACGRNATVTCADLSLELEQLAVASQQGVYLWQNLSMAKVGVLSRPGRQSKPAMLVRYLFSNRFLFTVHAVDGEVAIWDARSLEQHSCLKTPNCPLASCATWDNFCRRLLIFGPQGMSEVSITEHLAQEEHEETIHRHRHKKLGAVKAFSGMLQHLLTQSPTAFDV</sequence>
<dbReference type="Gene3D" id="2.130.10.10">
    <property type="entry name" value="YVTN repeat-like/Quinoprotein amine dehydrogenase"/>
    <property type="match status" value="1"/>
</dbReference>
<feature type="non-terminal residue" evidence="2">
    <location>
        <position position="775"/>
    </location>
</feature>
<evidence type="ECO:0000313" key="2">
    <source>
        <dbReference type="EMBL" id="CAE8587257.1"/>
    </source>
</evidence>
<gene>
    <name evidence="2" type="ORF">PGLA1383_LOCUS6098</name>
</gene>
<feature type="compositionally biased region" description="Polar residues" evidence="1">
    <location>
        <begin position="200"/>
        <end position="222"/>
    </location>
</feature>
<protein>
    <submittedName>
        <fullName evidence="2">Uncharacterized protein</fullName>
    </submittedName>
</protein>
<dbReference type="OrthoDB" id="417295at2759"/>
<proteinExistence type="predicted"/>
<evidence type="ECO:0000313" key="3">
    <source>
        <dbReference type="Proteomes" id="UP000654075"/>
    </source>
</evidence>
<feature type="compositionally biased region" description="Acidic residues" evidence="1">
    <location>
        <begin position="45"/>
        <end position="65"/>
    </location>
</feature>
<name>A0A813DHP9_POLGL</name>
<feature type="compositionally biased region" description="Polar residues" evidence="1">
    <location>
        <begin position="172"/>
        <end position="182"/>
    </location>
</feature>
<feature type="region of interest" description="Disordered" evidence="1">
    <location>
        <begin position="168"/>
        <end position="233"/>
    </location>
</feature>
<accession>A0A813DHP9</accession>
<reference evidence="2" key="1">
    <citation type="submission" date="2021-02" db="EMBL/GenBank/DDBJ databases">
        <authorList>
            <person name="Dougan E. K."/>
            <person name="Rhodes N."/>
            <person name="Thang M."/>
            <person name="Chan C."/>
        </authorList>
    </citation>
    <scope>NUCLEOTIDE SEQUENCE</scope>
</reference>
<dbReference type="EMBL" id="CAJNNV010002483">
    <property type="protein sequence ID" value="CAE8587257.1"/>
    <property type="molecule type" value="Genomic_DNA"/>
</dbReference>
<dbReference type="Proteomes" id="UP000654075">
    <property type="component" value="Unassembled WGS sequence"/>
</dbReference>